<reference evidence="10 11" key="1">
    <citation type="submission" date="2019-06" db="EMBL/GenBank/DDBJ databases">
        <title>Sulfurimonas gotlandica sp. nov., a chemoautotrophic and psychrotolerant epsilonproteobacterium isolated from a pelagic redoxcline, and an emended description of the genus Sulfurimonas.</title>
        <authorList>
            <person name="Wang S."/>
            <person name="Jiang L."/>
            <person name="Shao Z."/>
        </authorList>
    </citation>
    <scope>NUCLEOTIDE SEQUENCE [LARGE SCALE GENOMIC DNA]</scope>
    <source>
        <strain evidence="10 11">S2-6</strain>
    </source>
</reference>
<proteinExistence type="inferred from homology"/>
<comment type="similarity">
    <text evidence="8">Belongs to the TsuA/YedE (TC 9.B.102) family.</text>
</comment>
<dbReference type="AlphaFoldDB" id="A0A7M1B008"/>
<evidence type="ECO:0000256" key="5">
    <source>
        <dbReference type="ARBA" id="ARBA00022692"/>
    </source>
</evidence>
<dbReference type="PANTHER" id="PTHR30574">
    <property type="entry name" value="INNER MEMBRANE PROTEIN YEDE"/>
    <property type="match status" value="1"/>
</dbReference>
<name>A0A7M1B008_9BACT</name>
<gene>
    <name evidence="10" type="ORF">FJR45_03415</name>
</gene>
<evidence type="ECO:0000313" key="11">
    <source>
        <dbReference type="Proteomes" id="UP000593719"/>
    </source>
</evidence>
<dbReference type="PANTHER" id="PTHR30574:SF1">
    <property type="entry name" value="SULPHUR TRANSPORT DOMAIN-CONTAINING PROTEIN"/>
    <property type="match status" value="1"/>
</dbReference>
<evidence type="ECO:0008006" key="12">
    <source>
        <dbReference type="Google" id="ProtNLM"/>
    </source>
</evidence>
<feature type="transmembrane region" description="Helical" evidence="9">
    <location>
        <begin position="37"/>
        <end position="55"/>
    </location>
</feature>
<evidence type="ECO:0000256" key="2">
    <source>
        <dbReference type="ARBA" id="ARBA00022448"/>
    </source>
</evidence>
<dbReference type="KEGG" id="ssei:FJR45_03415"/>
<feature type="transmembrane region" description="Helical" evidence="9">
    <location>
        <begin position="108"/>
        <end position="134"/>
    </location>
</feature>
<keyword evidence="6 9" id="KW-1133">Transmembrane helix</keyword>
<feature type="transmembrane region" description="Helical" evidence="9">
    <location>
        <begin position="67"/>
        <end position="87"/>
    </location>
</feature>
<evidence type="ECO:0000313" key="10">
    <source>
        <dbReference type="EMBL" id="QOP43051.1"/>
    </source>
</evidence>
<keyword evidence="5 9" id="KW-0812">Transmembrane</keyword>
<protein>
    <recommendedName>
        <fullName evidence="12">Sulphur transport domain-containing protein</fullName>
    </recommendedName>
</protein>
<keyword evidence="7 9" id="KW-0472">Membrane</keyword>
<evidence type="ECO:0000256" key="8">
    <source>
        <dbReference type="ARBA" id="ARBA00035655"/>
    </source>
</evidence>
<dbReference type="InterPro" id="IPR007272">
    <property type="entry name" value="Sulf_transp_TsuA/YedE"/>
</dbReference>
<dbReference type="Proteomes" id="UP000593719">
    <property type="component" value="Chromosome"/>
</dbReference>
<evidence type="ECO:0000256" key="9">
    <source>
        <dbReference type="SAM" id="Phobius"/>
    </source>
</evidence>
<dbReference type="Pfam" id="PF04143">
    <property type="entry name" value="Sulf_transp"/>
    <property type="match status" value="1"/>
</dbReference>
<feature type="transmembrane region" description="Helical" evidence="9">
    <location>
        <begin position="140"/>
        <end position="163"/>
    </location>
</feature>
<evidence type="ECO:0000256" key="3">
    <source>
        <dbReference type="ARBA" id="ARBA00022475"/>
    </source>
</evidence>
<evidence type="ECO:0000256" key="7">
    <source>
        <dbReference type="ARBA" id="ARBA00023136"/>
    </source>
</evidence>
<dbReference type="EMBL" id="CP041235">
    <property type="protein sequence ID" value="QOP43051.1"/>
    <property type="molecule type" value="Genomic_DNA"/>
</dbReference>
<dbReference type="RefSeq" id="WP_193151360.1">
    <property type="nucleotide sequence ID" value="NZ_CP041235.1"/>
</dbReference>
<evidence type="ECO:0000256" key="1">
    <source>
        <dbReference type="ARBA" id="ARBA00004429"/>
    </source>
</evidence>
<evidence type="ECO:0000256" key="4">
    <source>
        <dbReference type="ARBA" id="ARBA00022519"/>
    </source>
</evidence>
<organism evidence="10 11">
    <name type="scientific">Sulfurimonas sediminis</name>
    <dbReference type="NCBI Taxonomy" id="2590020"/>
    <lineage>
        <taxon>Bacteria</taxon>
        <taxon>Pseudomonadati</taxon>
        <taxon>Campylobacterota</taxon>
        <taxon>Epsilonproteobacteria</taxon>
        <taxon>Campylobacterales</taxon>
        <taxon>Sulfurimonadaceae</taxon>
        <taxon>Sulfurimonas</taxon>
    </lineage>
</organism>
<keyword evidence="3" id="KW-1003">Cell membrane</keyword>
<sequence>MPRQIPWWVGGIAMSLLFYFSFSTFGANRPIGASTGMAYLATVLFGLDANSYAYTAEIEQSGAWEGVMLIGLFFGGLFMSIFVTKSFHLSLIPTLWKERKNRSVKSRMIWSFIAGFLLVFGARLAGGCNAGHILSGGSQLALSGIIFAVFALGTGVITGRFFYKKKVCKNDR</sequence>
<dbReference type="GO" id="GO:0005886">
    <property type="term" value="C:plasma membrane"/>
    <property type="evidence" value="ECO:0007669"/>
    <property type="project" value="UniProtKB-SubCell"/>
</dbReference>
<keyword evidence="11" id="KW-1185">Reference proteome</keyword>
<evidence type="ECO:0000256" key="6">
    <source>
        <dbReference type="ARBA" id="ARBA00022989"/>
    </source>
</evidence>
<comment type="subcellular location">
    <subcellularLocation>
        <location evidence="1">Cell inner membrane</location>
        <topology evidence="1">Multi-pass membrane protein</topology>
    </subcellularLocation>
</comment>
<feature type="transmembrane region" description="Helical" evidence="9">
    <location>
        <begin position="6"/>
        <end position="25"/>
    </location>
</feature>
<accession>A0A7M1B008</accession>
<keyword evidence="4" id="KW-0997">Cell inner membrane</keyword>
<keyword evidence="2" id="KW-0813">Transport</keyword>